<evidence type="ECO:0000313" key="2">
    <source>
        <dbReference type="EMBL" id="OJJ00276.1"/>
    </source>
</evidence>
<sequence length="67" mass="7660">MNNALDCYCYFFLLLFLRYLTIFDTFLSAVVEGSNLLRKDGGSRLPRNGQVFTKSTLTLPDETMTNL</sequence>
<gene>
    <name evidence="2" type="ORF">ASPVEDRAFT_558231</name>
</gene>
<dbReference type="EMBL" id="KV878127">
    <property type="protein sequence ID" value="OJJ00276.1"/>
    <property type="molecule type" value="Genomic_DNA"/>
</dbReference>
<keyword evidence="1" id="KW-0812">Transmembrane</keyword>
<feature type="transmembrane region" description="Helical" evidence="1">
    <location>
        <begin position="7"/>
        <end position="31"/>
    </location>
</feature>
<name>A0A1L9PFQ4_ASPVE</name>
<dbReference type="VEuPathDB" id="FungiDB:ASPVEDRAFT_558231"/>
<dbReference type="GeneID" id="63730631"/>
<dbReference type="Proteomes" id="UP000184073">
    <property type="component" value="Unassembled WGS sequence"/>
</dbReference>
<protein>
    <submittedName>
        <fullName evidence="2">Uncharacterized protein</fullName>
    </submittedName>
</protein>
<evidence type="ECO:0000313" key="3">
    <source>
        <dbReference type="Proteomes" id="UP000184073"/>
    </source>
</evidence>
<keyword evidence="3" id="KW-1185">Reference proteome</keyword>
<organism evidence="2 3">
    <name type="scientific">Aspergillus versicolor CBS 583.65</name>
    <dbReference type="NCBI Taxonomy" id="1036611"/>
    <lineage>
        <taxon>Eukaryota</taxon>
        <taxon>Fungi</taxon>
        <taxon>Dikarya</taxon>
        <taxon>Ascomycota</taxon>
        <taxon>Pezizomycotina</taxon>
        <taxon>Eurotiomycetes</taxon>
        <taxon>Eurotiomycetidae</taxon>
        <taxon>Eurotiales</taxon>
        <taxon>Aspergillaceae</taxon>
        <taxon>Aspergillus</taxon>
        <taxon>Aspergillus subgen. Nidulantes</taxon>
    </lineage>
</organism>
<keyword evidence="1" id="KW-1133">Transmembrane helix</keyword>
<dbReference type="RefSeq" id="XP_040666038.1">
    <property type="nucleotide sequence ID" value="XM_040815120.1"/>
</dbReference>
<keyword evidence="1" id="KW-0472">Membrane</keyword>
<dbReference type="AlphaFoldDB" id="A0A1L9PFQ4"/>
<accession>A0A1L9PFQ4</accession>
<evidence type="ECO:0000256" key="1">
    <source>
        <dbReference type="SAM" id="Phobius"/>
    </source>
</evidence>
<proteinExistence type="predicted"/>
<reference evidence="3" key="1">
    <citation type="journal article" date="2017" name="Genome Biol.">
        <title>Comparative genomics reveals high biological diversity and specific adaptations in the industrially and medically important fungal genus Aspergillus.</title>
        <authorList>
            <person name="de Vries R.P."/>
            <person name="Riley R."/>
            <person name="Wiebenga A."/>
            <person name="Aguilar-Osorio G."/>
            <person name="Amillis S."/>
            <person name="Uchima C.A."/>
            <person name="Anderluh G."/>
            <person name="Asadollahi M."/>
            <person name="Askin M."/>
            <person name="Barry K."/>
            <person name="Battaglia E."/>
            <person name="Bayram O."/>
            <person name="Benocci T."/>
            <person name="Braus-Stromeyer S.A."/>
            <person name="Caldana C."/>
            <person name="Canovas D."/>
            <person name="Cerqueira G.C."/>
            <person name="Chen F."/>
            <person name="Chen W."/>
            <person name="Choi C."/>
            <person name="Clum A."/>
            <person name="Dos Santos R.A."/>
            <person name="Damasio A.R."/>
            <person name="Diallinas G."/>
            <person name="Emri T."/>
            <person name="Fekete E."/>
            <person name="Flipphi M."/>
            <person name="Freyberg S."/>
            <person name="Gallo A."/>
            <person name="Gournas C."/>
            <person name="Habgood R."/>
            <person name="Hainaut M."/>
            <person name="Harispe M.L."/>
            <person name="Henrissat B."/>
            <person name="Hilden K.S."/>
            <person name="Hope R."/>
            <person name="Hossain A."/>
            <person name="Karabika E."/>
            <person name="Karaffa L."/>
            <person name="Karanyi Z."/>
            <person name="Krasevec N."/>
            <person name="Kuo A."/>
            <person name="Kusch H."/>
            <person name="LaButti K."/>
            <person name="Lagendijk E.L."/>
            <person name="Lapidus A."/>
            <person name="Levasseur A."/>
            <person name="Lindquist E."/>
            <person name="Lipzen A."/>
            <person name="Logrieco A.F."/>
            <person name="MacCabe A."/>
            <person name="Maekelae M.R."/>
            <person name="Malavazi I."/>
            <person name="Melin P."/>
            <person name="Meyer V."/>
            <person name="Mielnichuk N."/>
            <person name="Miskei M."/>
            <person name="Molnar A.P."/>
            <person name="Mule G."/>
            <person name="Ngan C.Y."/>
            <person name="Orejas M."/>
            <person name="Orosz E."/>
            <person name="Ouedraogo J.P."/>
            <person name="Overkamp K.M."/>
            <person name="Park H.-S."/>
            <person name="Perrone G."/>
            <person name="Piumi F."/>
            <person name="Punt P.J."/>
            <person name="Ram A.F."/>
            <person name="Ramon A."/>
            <person name="Rauscher S."/>
            <person name="Record E."/>
            <person name="Riano-Pachon D.M."/>
            <person name="Robert V."/>
            <person name="Roehrig J."/>
            <person name="Ruller R."/>
            <person name="Salamov A."/>
            <person name="Salih N.S."/>
            <person name="Samson R.A."/>
            <person name="Sandor E."/>
            <person name="Sanguinetti M."/>
            <person name="Schuetze T."/>
            <person name="Sepcic K."/>
            <person name="Shelest E."/>
            <person name="Sherlock G."/>
            <person name="Sophianopoulou V."/>
            <person name="Squina F.M."/>
            <person name="Sun H."/>
            <person name="Susca A."/>
            <person name="Todd R.B."/>
            <person name="Tsang A."/>
            <person name="Unkles S.E."/>
            <person name="van de Wiele N."/>
            <person name="van Rossen-Uffink D."/>
            <person name="Oliveira J.V."/>
            <person name="Vesth T.C."/>
            <person name="Visser J."/>
            <person name="Yu J.-H."/>
            <person name="Zhou M."/>
            <person name="Andersen M.R."/>
            <person name="Archer D.B."/>
            <person name="Baker S.E."/>
            <person name="Benoit I."/>
            <person name="Brakhage A.A."/>
            <person name="Braus G.H."/>
            <person name="Fischer R."/>
            <person name="Frisvad J.C."/>
            <person name="Goldman G.H."/>
            <person name="Houbraken J."/>
            <person name="Oakley B."/>
            <person name="Pocsi I."/>
            <person name="Scazzocchio C."/>
            <person name="Seiboth B."/>
            <person name="vanKuyk P.A."/>
            <person name="Wortman J."/>
            <person name="Dyer P.S."/>
            <person name="Grigoriev I.V."/>
        </authorList>
    </citation>
    <scope>NUCLEOTIDE SEQUENCE [LARGE SCALE GENOMIC DNA]</scope>
    <source>
        <strain evidence="3">CBS 583.65</strain>
    </source>
</reference>